<organism evidence="2 3">
    <name type="scientific">Microdochium trichocladiopsis</name>
    <dbReference type="NCBI Taxonomy" id="1682393"/>
    <lineage>
        <taxon>Eukaryota</taxon>
        <taxon>Fungi</taxon>
        <taxon>Dikarya</taxon>
        <taxon>Ascomycota</taxon>
        <taxon>Pezizomycotina</taxon>
        <taxon>Sordariomycetes</taxon>
        <taxon>Xylariomycetidae</taxon>
        <taxon>Xylariales</taxon>
        <taxon>Microdochiaceae</taxon>
        <taxon>Microdochium</taxon>
    </lineage>
</organism>
<dbReference type="EMBL" id="JAGTJQ010000008">
    <property type="protein sequence ID" value="KAH7026599.1"/>
    <property type="molecule type" value="Genomic_DNA"/>
</dbReference>
<feature type="region of interest" description="Disordered" evidence="1">
    <location>
        <begin position="402"/>
        <end position="453"/>
    </location>
</feature>
<accession>A0A9P8Y0L6</accession>
<dbReference type="Proteomes" id="UP000756346">
    <property type="component" value="Unassembled WGS sequence"/>
</dbReference>
<comment type="caution">
    <text evidence="2">The sequence shown here is derived from an EMBL/GenBank/DDBJ whole genome shotgun (WGS) entry which is preliminary data.</text>
</comment>
<dbReference type="AlphaFoldDB" id="A0A9P8Y0L6"/>
<proteinExistence type="predicted"/>
<gene>
    <name evidence="2" type="ORF">B0I36DRAFT_366142</name>
</gene>
<protein>
    <submittedName>
        <fullName evidence="2">Uncharacterized protein</fullName>
    </submittedName>
</protein>
<feature type="compositionally biased region" description="Low complexity" evidence="1">
    <location>
        <begin position="171"/>
        <end position="184"/>
    </location>
</feature>
<sequence length="634" mass="69552">MGGSVFNKLPNPLHTPRMPAQVYEHVRRTCHARLRELFVAVASPIEGPGKTDFGDVDIALAWPRAELFPSQDALRVRARYLGAGAVTQKQGRGDWLGAAAAAIGAERVQGVNGSRSEIHAAVPWPDEFAHLVPDLPSAEDAAAGSDDEDERDGSKTRAARPTRANLASANKPLQQQTTTTTPKPTRAYIQVDIHIFPDMQALQWSLFKHAHGDLWGILGSTVRPYGLTADEAGLYLRVPEIEKHDHKKAKVWLTSEPATVLAFLGIPGSGDGDFEIWSRQFQTKEELFEYVAGSRLFRGVSGHTVVPNTDLSIEDDTGRVTRSLDVGEGSARDARSPTNDDDTTRAPPQTGASEYVEESTKSLRSRERRRMKYRPLFAEFMDRYFPEHHHYSLLYDDAGSPAHSCDQTRAGHPNSSPDSEREQESRGVSATGQGATEIRPSSSSGSGSSWPHTRESIREEAFAWFGPLVRHTYDQRLRAWMIERQRIRIKKDVIKAIVPPPLAAQAQHTANSSSVAAAPSQPPLPRGEGTQQDSPADGGGPGQAAAAAEAQPEFLDPSFRGQIVSALSKIVLDADYSLGIVPAAPLRDEHTRLYQEDEIKTFVTNRWRDVAQLLQGKNFVAAEQRRKAVGKVIS</sequence>
<evidence type="ECO:0000313" key="3">
    <source>
        <dbReference type="Proteomes" id="UP000756346"/>
    </source>
</evidence>
<dbReference type="OrthoDB" id="4708870at2759"/>
<keyword evidence="3" id="KW-1185">Reference proteome</keyword>
<feature type="region of interest" description="Disordered" evidence="1">
    <location>
        <begin position="505"/>
        <end position="550"/>
    </location>
</feature>
<reference evidence="2" key="1">
    <citation type="journal article" date="2021" name="Nat. Commun.">
        <title>Genetic determinants of endophytism in the Arabidopsis root mycobiome.</title>
        <authorList>
            <person name="Mesny F."/>
            <person name="Miyauchi S."/>
            <person name="Thiergart T."/>
            <person name="Pickel B."/>
            <person name="Atanasova L."/>
            <person name="Karlsson M."/>
            <person name="Huettel B."/>
            <person name="Barry K.W."/>
            <person name="Haridas S."/>
            <person name="Chen C."/>
            <person name="Bauer D."/>
            <person name="Andreopoulos W."/>
            <person name="Pangilinan J."/>
            <person name="LaButti K."/>
            <person name="Riley R."/>
            <person name="Lipzen A."/>
            <person name="Clum A."/>
            <person name="Drula E."/>
            <person name="Henrissat B."/>
            <person name="Kohler A."/>
            <person name="Grigoriev I.V."/>
            <person name="Martin F.M."/>
            <person name="Hacquard S."/>
        </authorList>
    </citation>
    <scope>NUCLEOTIDE SEQUENCE</scope>
    <source>
        <strain evidence="2">MPI-CAGE-CH-0230</strain>
    </source>
</reference>
<name>A0A9P8Y0L6_9PEZI</name>
<feature type="compositionally biased region" description="Low complexity" evidence="1">
    <location>
        <begin position="510"/>
        <end position="519"/>
    </location>
</feature>
<evidence type="ECO:0000256" key="1">
    <source>
        <dbReference type="SAM" id="MobiDB-lite"/>
    </source>
</evidence>
<feature type="region of interest" description="Disordered" evidence="1">
    <location>
        <begin position="138"/>
        <end position="184"/>
    </location>
</feature>
<dbReference type="GeneID" id="70188794"/>
<feature type="region of interest" description="Disordered" evidence="1">
    <location>
        <begin position="316"/>
        <end position="367"/>
    </location>
</feature>
<dbReference type="RefSeq" id="XP_046009816.1">
    <property type="nucleotide sequence ID" value="XM_046159248.1"/>
</dbReference>
<evidence type="ECO:0000313" key="2">
    <source>
        <dbReference type="EMBL" id="KAH7026599.1"/>
    </source>
</evidence>